<dbReference type="SMART" id="SM00248">
    <property type="entry name" value="ANK"/>
    <property type="match status" value="11"/>
</dbReference>
<dbReference type="PANTHER" id="PTHR24198">
    <property type="entry name" value="ANKYRIN REPEAT AND PROTEIN KINASE DOMAIN-CONTAINING PROTEIN"/>
    <property type="match status" value="1"/>
</dbReference>
<feature type="repeat" description="ANK" evidence="3">
    <location>
        <begin position="192"/>
        <end position="219"/>
    </location>
</feature>
<dbReference type="Gene3D" id="1.25.40.20">
    <property type="entry name" value="Ankyrin repeat-containing domain"/>
    <property type="match status" value="4"/>
</dbReference>
<keyword evidence="1" id="KW-0677">Repeat</keyword>
<evidence type="ECO:0000256" key="3">
    <source>
        <dbReference type="PROSITE-ProRule" id="PRU00023"/>
    </source>
</evidence>
<comment type="caution">
    <text evidence="4">The sequence shown here is derived from an EMBL/GenBank/DDBJ whole genome shotgun (WGS) entry which is preliminary data.</text>
</comment>
<dbReference type="Proteomes" id="UP001447188">
    <property type="component" value="Unassembled WGS sequence"/>
</dbReference>
<keyword evidence="5" id="KW-1185">Reference proteome</keyword>
<proteinExistence type="predicted"/>
<name>A0ABR3GRX5_9PEZI</name>
<feature type="repeat" description="ANK" evidence="3">
    <location>
        <begin position="220"/>
        <end position="252"/>
    </location>
</feature>
<dbReference type="PROSITE" id="PS50297">
    <property type="entry name" value="ANK_REP_REGION"/>
    <property type="match status" value="3"/>
</dbReference>
<protein>
    <submittedName>
        <fullName evidence="4">B-cell lymphoma 3 protein</fullName>
    </submittedName>
</protein>
<feature type="repeat" description="ANK" evidence="3">
    <location>
        <begin position="383"/>
        <end position="415"/>
    </location>
</feature>
<dbReference type="PROSITE" id="PS50088">
    <property type="entry name" value="ANK_REPEAT"/>
    <property type="match status" value="5"/>
</dbReference>
<accession>A0ABR3GRX5</accession>
<evidence type="ECO:0000313" key="5">
    <source>
        <dbReference type="Proteomes" id="UP001447188"/>
    </source>
</evidence>
<organism evidence="4 5">
    <name type="scientific">Discina gigas</name>
    <dbReference type="NCBI Taxonomy" id="1032678"/>
    <lineage>
        <taxon>Eukaryota</taxon>
        <taxon>Fungi</taxon>
        <taxon>Dikarya</taxon>
        <taxon>Ascomycota</taxon>
        <taxon>Pezizomycotina</taxon>
        <taxon>Pezizomycetes</taxon>
        <taxon>Pezizales</taxon>
        <taxon>Discinaceae</taxon>
        <taxon>Discina</taxon>
    </lineage>
</organism>
<dbReference type="SUPFAM" id="SSF48403">
    <property type="entry name" value="Ankyrin repeat"/>
    <property type="match status" value="1"/>
</dbReference>
<sequence length="442" mass="47882">MSNLLTIPTEILDEIISNLDLVATSYLLLTCRSLSSRIVPAMHLHAAAPKDNMPALHWAAIKGHLPLVQYLLKIFPVDLLNATGDTPLHSAALSCRTLVTEQLLLHGAVVSRTSRRGYTALTDTCRSELRNTDAAEATIRILLSHGANVHGYASYIPLREAILWASSRATRLLLEAGASRNAKSEEGEPLVLTAAREEGSTEILQILLHHGADVNATNKNNNTAVMVAAGSGFLATVKILVDNGAKLNLVDRVGHTLFSYACRCRNEHVIDYLVRCDGLDINGANLGESAPVYLTVSKGYDAALEILLQRGASTDYVDDQGRSIMHIAVSNGRNQIVRALLNHGVGIDTMDKKGVTPLMAAINLEDRSMMTMLLDHQPDRSRDGFAPLILACIRGADTMVDLLLERGTDINMVDERGMTVMAQAKLEGLDYVVEMLASYGGE</sequence>
<dbReference type="PRINTS" id="PR01415">
    <property type="entry name" value="ANKYRIN"/>
</dbReference>
<gene>
    <name evidence="4" type="primary">BCL3_1</name>
    <name evidence="4" type="ORF">Q9L58_002264</name>
</gene>
<feature type="repeat" description="ANK" evidence="3">
    <location>
        <begin position="320"/>
        <end position="352"/>
    </location>
</feature>
<dbReference type="InterPro" id="IPR002110">
    <property type="entry name" value="Ankyrin_rpt"/>
</dbReference>
<dbReference type="PANTHER" id="PTHR24198:SF165">
    <property type="entry name" value="ANKYRIN REPEAT-CONTAINING PROTEIN-RELATED"/>
    <property type="match status" value="1"/>
</dbReference>
<reference evidence="4 5" key="1">
    <citation type="submission" date="2024-02" db="EMBL/GenBank/DDBJ databases">
        <title>Discinaceae phylogenomics.</title>
        <authorList>
            <person name="Dirks A.C."/>
            <person name="James T.Y."/>
        </authorList>
    </citation>
    <scope>NUCLEOTIDE SEQUENCE [LARGE SCALE GENOMIC DNA]</scope>
    <source>
        <strain evidence="4 5">ACD0624</strain>
    </source>
</reference>
<feature type="repeat" description="ANK" evidence="3">
    <location>
        <begin position="83"/>
        <end position="115"/>
    </location>
</feature>
<evidence type="ECO:0000256" key="1">
    <source>
        <dbReference type="ARBA" id="ARBA00022737"/>
    </source>
</evidence>
<dbReference type="Pfam" id="PF12796">
    <property type="entry name" value="Ank_2"/>
    <property type="match status" value="3"/>
</dbReference>
<keyword evidence="2 3" id="KW-0040">ANK repeat</keyword>
<evidence type="ECO:0000313" key="4">
    <source>
        <dbReference type="EMBL" id="KAL0638686.1"/>
    </source>
</evidence>
<dbReference type="InterPro" id="IPR036770">
    <property type="entry name" value="Ankyrin_rpt-contain_sf"/>
</dbReference>
<dbReference type="Pfam" id="PF00023">
    <property type="entry name" value="Ank"/>
    <property type="match status" value="1"/>
</dbReference>
<dbReference type="EMBL" id="JBBBZM010000019">
    <property type="protein sequence ID" value="KAL0638686.1"/>
    <property type="molecule type" value="Genomic_DNA"/>
</dbReference>
<evidence type="ECO:0000256" key="2">
    <source>
        <dbReference type="ARBA" id="ARBA00023043"/>
    </source>
</evidence>